<dbReference type="EMBL" id="JTDE01002769">
    <property type="protein sequence ID" value="KAF7256912.1"/>
    <property type="molecule type" value="Genomic_DNA"/>
</dbReference>
<organism evidence="2 3">
    <name type="scientific">Paragonimus skrjabini miyazakii</name>
    <dbReference type="NCBI Taxonomy" id="59628"/>
    <lineage>
        <taxon>Eukaryota</taxon>
        <taxon>Metazoa</taxon>
        <taxon>Spiralia</taxon>
        <taxon>Lophotrochozoa</taxon>
        <taxon>Platyhelminthes</taxon>
        <taxon>Trematoda</taxon>
        <taxon>Digenea</taxon>
        <taxon>Plagiorchiida</taxon>
        <taxon>Troglotremata</taxon>
        <taxon>Troglotrematidae</taxon>
        <taxon>Paragonimus</taxon>
    </lineage>
</organism>
<proteinExistence type="predicted"/>
<feature type="region of interest" description="Disordered" evidence="1">
    <location>
        <begin position="40"/>
        <end position="76"/>
    </location>
</feature>
<evidence type="ECO:0000313" key="3">
    <source>
        <dbReference type="Proteomes" id="UP000822476"/>
    </source>
</evidence>
<dbReference type="Proteomes" id="UP000822476">
    <property type="component" value="Unassembled WGS sequence"/>
</dbReference>
<dbReference type="AlphaFoldDB" id="A0A8S9YQA4"/>
<protein>
    <submittedName>
        <fullName evidence="2">Uncharacterized protein</fullName>
    </submittedName>
</protein>
<feature type="region of interest" description="Disordered" evidence="1">
    <location>
        <begin position="836"/>
        <end position="860"/>
    </location>
</feature>
<sequence length="1090" mass="118844">MLKPLGIPSCTGQLRAMLPPNFVSGMTLPSTVRSGSHIRVDDDQHSTLLEGGKPERRSQSADTLEHSIFSPDHKRTTSHQIWDSTVSTPCMIATVGGSPVFESSEVSTQSFIESPQSVPSVTLELTSFQVTSPITQKSQSLQWLRTGSPPVDRQAKLCSNRKHERAADELFVPIRVSKQPSSACLVATTTVPVDLAAPVYTVTASHCTHNQSGCSTAVTNMNFRTLPTSSIGVICFQPSVTNHFKDSTRVKEIVSCVDRIHNDAAPYLNFRQSTLLTIVGSVGGIHTDDAAAVSRLETTEDIVASTERLSECISENASGIVQETQTVGLCLTVDSNDGPNSADLYTSEVDEDMSLSPKRSILKSCSLKNSPEDADVTFPRIESPQSREAFDTTPSRMRINESPSVSQFCSGFSERYPCSTPDSGCSESPRSQRKSVRFADELQGVPDLHSRISSGIKMIDFTQLTNTPSVKCLRPTSPNSPISGKSAASVICSKSGKFVNDDSIDLTVNIVESDYSLTTKLLRKELSIDVAVYHHDGLTAATLSHPTCVVQQSPIVHSKPPLQPAVKSVSNPSRLNRIAKLGYAEILKGRPKPRQETDQFVFANQRSTWAPSINRQILSPPLRTHDVSSNQVTPLASPSTSTVQPAQSYVSLASNQCKLSSTDLRGHVRLPPKVLTAAKLDQFTRALSEPRGTARWRTQSDSGSLSSTVCLSYSPKLTETEQLANLTRLTELNYETQLIAPTDPTVLVVRTDSPRLSPDYEGVDRELSEKLKMRQRMPAVSHAIYLKGTTEQHSIPSSETPIPTLHPSQELAVQSGNKDDQSVYYALNEQKHPFAGLPKTTSMNSVPKVSSTPKYFTSGQKLNNTQSTQRIDQADGDHETYSHHDLPNIVHSPALSNARLLQRRPQLADSNTQQNSGSHSVGTCIQRSYINTTTPHACSASRSNAIRNAPPHLKNPSNMTNAALFDYSRNTLPSINSTAQVHAYGSTLNTPLRSVKTATSDEPPYHLPAHAEPTPVRIAVCASSEDGLSEFLKSERACEQTGRELFEPGENMSPMSIEEARLLKSLDRLNNRLCENSSVKTARQCVPNIN</sequence>
<accession>A0A8S9YQA4</accession>
<feature type="compositionally biased region" description="Polar residues" evidence="1">
    <location>
        <begin position="839"/>
        <end position="860"/>
    </location>
</feature>
<evidence type="ECO:0000256" key="1">
    <source>
        <dbReference type="SAM" id="MobiDB-lite"/>
    </source>
</evidence>
<comment type="caution">
    <text evidence="2">The sequence shown here is derived from an EMBL/GenBank/DDBJ whole genome shotgun (WGS) entry which is preliminary data.</text>
</comment>
<feature type="compositionally biased region" description="Basic and acidic residues" evidence="1">
    <location>
        <begin position="52"/>
        <end position="75"/>
    </location>
</feature>
<evidence type="ECO:0000313" key="2">
    <source>
        <dbReference type="EMBL" id="KAF7256912.1"/>
    </source>
</evidence>
<gene>
    <name evidence="2" type="ORF">EG68_05702</name>
</gene>
<keyword evidence="3" id="KW-1185">Reference proteome</keyword>
<name>A0A8S9YQA4_9TREM</name>
<dbReference type="OrthoDB" id="6259168at2759"/>
<reference evidence="2" key="1">
    <citation type="submission" date="2019-07" db="EMBL/GenBank/DDBJ databases">
        <title>Annotation for the trematode Paragonimus miyazaki's.</title>
        <authorList>
            <person name="Choi Y.-J."/>
        </authorList>
    </citation>
    <scope>NUCLEOTIDE SEQUENCE</scope>
    <source>
        <strain evidence="2">Japan</strain>
    </source>
</reference>